<dbReference type="OrthoDB" id="1746936at2759"/>
<dbReference type="Proteomes" id="UP000626092">
    <property type="component" value="Unassembled WGS sequence"/>
</dbReference>
<reference evidence="2" key="1">
    <citation type="submission" date="2019-11" db="EMBL/GenBank/DDBJ databases">
        <authorList>
            <person name="Liu Y."/>
            <person name="Hou J."/>
            <person name="Li T.-Q."/>
            <person name="Guan C.-H."/>
            <person name="Wu X."/>
            <person name="Wu H.-Z."/>
            <person name="Ling F."/>
            <person name="Zhang R."/>
            <person name="Shi X.-G."/>
            <person name="Ren J.-P."/>
            <person name="Chen E.-F."/>
            <person name="Sun J.-M."/>
        </authorList>
    </citation>
    <scope>NUCLEOTIDE SEQUENCE</scope>
    <source>
        <strain evidence="2">Adult_tree_wgs_1</strain>
        <tissue evidence="2">Leaves</tissue>
    </source>
</reference>
<keyword evidence="3" id="KW-1185">Reference proteome</keyword>
<protein>
    <submittedName>
        <fullName evidence="2">Uncharacterized protein</fullName>
    </submittedName>
</protein>
<comment type="caution">
    <text evidence="2">The sequence shown here is derived from an EMBL/GenBank/DDBJ whole genome shotgun (WGS) entry which is preliminary data.</text>
</comment>
<organism evidence="2 3">
    <name type="scientific">Rhododendron simsii</name>
    <name type="common">Sims's rhododendron</name>
    <dbReference type="NCBI Taxonomy" id="118357"/>
    <lineage>
        <taxon>Eukaryota</taxon>
        <taxon>Viridiplantae</taxon>
        <taxon>Streptophyta</taxon>
        <taxon>Embryophyta</taxon>
        <taxon>Tracheophyta</taxon>
        <taxon>Spermatophyta</taxon>
        <taxon>Magnoliopsida</taxon>
        <taxon>eudicotyledons</taxon>
        <taxon>Gunneridae</taxon>
        <taxon>Pentapetalae</taxon>
        <taxon>asterids</taxon>
        <taxon>Ericales</taxon>
        <taxon>Ericaceae</taxon>
        <taxon>Ericoideae</taxon>
        <taxon>Rhodoreae</taxon>
        <taxon>Rhododendron</taxon>
    </lineage>
</organism>
<dbReference type="PANTHER" id="PTHR12785:SF6">
    <property type="entry name" value="SPLICING FACTOR 3B SUBUNIT 2"/>
    <property type="match status" value="1"/>
</dbReference>
<feature type="compositionally biased region" description="Basic residues" evidence="1">
    <location>
        <begin position="36"/>
        <end position="46"/>
    </location>
</feature>
<proteinExistence type="predicted"/>
<name>A0A834FXD1_RHOSS</name>
<gene>
    <name evidence="2" type="ORF">RHSIM_RhsimUnG0043900</name>
</gene>
<evidence type="ECO:0000256" key="1">
    <source>
        <dbReference type="SAM" id="MobiDB-lite"/>
    </source>
</evidence>
<feature type="region of interest" description="Disordered" evidence="1">
    <location>
        <begin position="117"/>
        <end position="144"/>
    </location>
</feature>
<accession>A0A834FXD1</accession>
<dbReference type="AlphaFoldDB" id="A0A834FXD1"/>
<sequence>MTVEVPNGLVEAAPLPKGGDSIPTSAAKKSRESERRRRRRKQKKINKASSRQPTKEAEADGDDDSDTTAGEDNGKENADPQKAMEQVEIEYVPEKAELYGNFDEGFRKVFEKFSFKETAGSEENDKKDEADANAALKRKDDSDS</sequence>
<dbReference type="InterPro" id="IPR052584">
    <property type="entry name" value="U2_snRNP_Complex_Component"/>
</dbReference>
<evidence type="ECO:0000313" key="2">
    <source>
        <dbReference type="EMBL" id="KAF7115935.1"/>
    </source>
</evidence>
<feature type="region of interest" description="Disordered" evidence="1">
    <location>
        <begin position="1"/>
        <end position="86"/>
    </location>
</feature>
<dbReference type="PANTHER" id="PTHR12785">
    <property type="entry name" value="SPLICING FACTOR 3B"/>
    <property type="match status" value="1"/>
</dbReference>
<dbReference type="EMBL" id="WJXA01000106">
    <property type="protein sequence ID" value="KAF7115935.1"/>
    <property type="molecule type" value="Genomic_DNA"/>
</dbReference>
<evidence type="ECO:0000313" key="3">
    <source>
        <dbReference type="Proteomes" id="UP000626092"/>
    </source>
</evidence>